<dbReference type="RefSeq" id="WP_068153120.1">
    <property type="nucleotide sequence ID" value="NZ_JBHSCR010000003.1"/>
</dbReference>
<dbReference type="InterPro" id="IPR050706">
    <property type="entry name" value="Cyclic-di-GMP_PDE-like"/>
</dbReference>
<dbReference type="Pfam" id="PF00563">
    <property type="entry name" value="EAL"/>
    <property type="match status" value="1"/>
</dbReference>
<dbReference type="Pfam" id="PF00072">
    <property type="entry name" value="Response_reg"/>
    <property type="match status" value="1"/>
</dbReference>
<dbReference type="PROSITE" id="PS50883">
    <property type="entry name" value="EAL"/>
    <property type="match status" value="1"/>
</dbReference>
<protein>
    <submittedName>
        <fullName evidence="4">EAL domain-containing protein</fullName>
    </submittedName>
</protein>
<feature type="domain" description="Response regulatory" evidence="2">
    <location>
        <begin position="4"/>
        <end position="123"/>
    </location>
</feature>
<dbReference type="EMBL" id="JBHSCR010000003">
    <property type="protein sequence ID" value="MFC4347469.1"/>
    <property type="molecule type" value="Genomic_DNA"/>
</dbReference>
<dbReference type="CDD" id="cd01948">
    <property type="entry name" value="EAL"/>
    <property type="match status" value="1"/>
</dbReference>
<dbReference type="Gene3D" id="3.40.50.2300">
    <property type="match status" value="1"/>
</dbReference>
<evidence type="ECO:0000313" key="4">
    <source>
        <dbReference type="EMBL" id="MFC4347469.1"/>
    </source>
</evidence>
<comment type="caution">
    <text evidence="4">The sequence shown here is derived from an EMBL/GenBank/DDBJ whole genome shotgun (WGS) entry which is preliminary data.</text>
</comment>
<dbReference type="InterPro" id="IPR035919">
    <property type="entry name" value="EAL_sf"/>
</dbReference>
<feature type="domain" description="EAL" evidence="3">
    <location>
        <begin position="135"/>
        <end position="388"/>
    </location>
</feature>
<evidence type="ECO:0000259" key="3">
    <source>
        <dbReference type="PROSITE" id="PS50883"/>
    </source>
</evidence>
<reference evidence="5" key="1">
    <citation type="journal article" date="2019" name="Int. J. Syst. Evol. Microbiol.">
        <title>The Global Catalogue of Microorganisms (GCM) 10K type strain sequencing project: providing services to taxonomists for standard genome sequencing and annotation.</title>
        <authorList>
            <consortium name="The Broad Institute Genomics Platform"/>
            <consortium name="The Broad Institute Genome Sequencing Center for Infectious Disease"/>
            <person name="Wu L."/>
            <person name="Ma J."/>
        </authorList>
    </citation>
    <scope>NUCLEOTIDE SEQUENCE [LARGE SCALE GENOMIC DNA]</scope>
    <source>
        <strain evidence="5">CGMCC 1.15304</strain>
    </source>
</reference>
<dbReference type="Gene3D" id="3.20.20.450">
    <property type="entry name" value="EAL domain"/>
    <property type="match status" value="1"/>
</dbReference>
<dbReference type="InterPro" id="IPR001789">
    <property type="entry name" value="Sig_transdc_resp-reg_receiver"/>
</dbReference>
<dbReference type="SMART" id="SM00448">
    <property type="entry name" value="REC"/>
    <property type="match status" value="1"/>
</dbReference>
<accession>A0ABV8U8B1</accession>
<evidence type="ECO:0000256" key="1">
    <source>
        <dbReference type="PROSITE-ProRule" id="PRU00169"/>
    </source>
</evidence>
<proteinExistence type="predicted"/>
<name>A0ABV8U8B1_9PROT</name>
<dbReference type="InterPro" id="IPR011006">
    <property type="entry name" value="CheY-like_superfamily"/>
</dbReference>
<dbReference type="PANTHER" id="PTHR33121:SF79">
    <property type="entry name" value="CYCLIC DI-GMP PHOSPHODIESTERASE PDED-RELATED"/>
    <property type="match status" value="1"/>
</dbReference>
<dbReference type="PROSITE" id="PS50110">
    <property type="entry name" value="RESPONSE_REGULATORY"/>
    <property type="match status" value="1"/>
</dbReference>
<dbReference type="SUPFAM" id="SSF141868">
    <property type="entry name" value="EAL domain-like"/>
    <property type="match status" value="1"/>
</dbReference>
<dbReference type="SUPFAM" id="SSF52172">
    <property type="entry name" value="CheY-like"/>
    <property type="match status" value="1"/>
</dbReference>
<keyword evidence="5" id="KW-1185">Reference proteome</keyword>
<evidence type="ECO:0000313" key="5">
    <source>
        <dbReference type="Proteomes" id="UP001595776"/>
    </source>
</evidence>
<gene>
    <name evidence="4" type="ORF">ACFO5Q_06385</name>
</gene>
<organism evidence="4 5">
    <name type="scientific">Kordiimonas lipolytica</name>
    <dbReference type="NCBI Taxonomy" id="1662421"/>
    <lineage>
        <taxon>Bacteria</taxon>
        <taxon>Pseudomonadati</taxon>
        <taxon>Pseudomonadota</taxon>
        <taxon>Alphaproteobacteria</taxon>
        <taxon>Kordiimonadales</taxon>
        <taxon>Kordiimonadaceae</taxon>
        <taxon>Kordiimonas</taxon>
    </lineage>
</organism>
<dbReference type="PANTHER" id="PTHR33121">
    <property type="entry name" value="CYCLIC DI-GMP PHOSPHODIESTERASE PDEF"/>
    <property type="match status" value="1"/>
</dbReference>
<dbReference type="Proteomes" id="UP001595776">
    <property type="component" value="Unassembled WGS sequence"/>
</dbReference>
<dbReference type="SMART" id="SM00052">
    <property type="entry name" value="EAL"/>
    <property type="match status" value="1"/>
</dbReference>
<evidence type="ECO:0000259" key="2">
    <source>
        <dbReference type="PROSITE" id="PS50110"/>
    </source>
</evidence>
<sequence>MSKRILVIDDTATTQQALAKHLPASDYMISGVSGGDQALDILKTERFDIIVTVIDVPGIKDYGILRIISDLDWDPGVILLNNLDARANQEAREQAMAYSVNVLATLSKPINADLLTAALEDIANTRAGVAMGTETVLEEAEFTRGLMTDGLAPAFQPKLDLKAKAVMGAEVFARWKTPSGSFLGAGAVVKAANEYGHMDVLTYRMLELAMQQQGRWRKEGQEVTLSINVTSENLRKPDFAEVVAGLADQFDIAPAMVRLEVTESDLDIDAKVPLQVLAQLHKDGFGLALDDFGAGFAPLLMLKEIPFDELVIDRQFLSRAVEDEKARIILESAIDLAHKLDLKCTCEGVETEDHLKMVADLGADYAQGYLFGKPMSAGEFLIWIEDFKDGVLKVPGISS</sequence>
<dbReference type="InterPro" id="IPR001633">
    <property type="entry name" value="EAL_dom"/>
</dbReference>
<comment type="caution">
    <text evidence="1">Lacks conserved residue(s) required for the propagation of feature annotation.</text>
</comment>